<accession>A0A1G2DCT7</accession>
<reference evidence="2 3" key="1">
    <citation type="journal article" date="2016" name="Nat. Commun.">
        <title>Thousands of microbial genomes shed light on interconnected biogeochemical processes in an aquifer system.</title>
        <authorList>
            <person name="Anantharaman K."/>
            <person name="Brown C.T."/>
            <person name="Hug L.A."/>
            <person name="Sharon I."/>
            <person name="Castelle C.J."/>
            <person name="Probst A.J."/>
            <person name="Thomas B.C."/>
            <person name="Singh A."/>
            <person name="Wilkins M.J."/>
            <person name="Karaoz U."/>
            <person name="Brodie E.L."/>
            <person name="Williams K.H."/>
            <person name="Hubbard S.S."/>
            <person name="Banfield J.F."/>
        </authorList>
    </citation>
    <scope>NUCLEOTIDE SEQUENCE [LARGE SCALE GENOMIC DNA]</scope>
</reference>
<sequence>MDVEKEITQIRERNNRVELDKAWEVSFTRRIFISIATYVVAHVWLLLINESSPWLKAFIPTGGYILSTLSLPFVKKWWIEKR</sequence>
<dbReference type="Proteomes" id="UP000178636">
    <property type="component" value="Unassembled WGS sequence"/>
</dbReference>
<dbReference type="EMBL" id="MHLO01000035">
    <property type="protein sequence ID" value="OGZ11323.1"/>
    <property type="molecule type" value="Genomic_DNA"/>
</dbReference>
<evidence type="ECO:0000313" key="3">
    <source>
        <dbReference type="Proteomes" id="UP000178636"/>
    </source>
</evidence>
<protein>
    <recommendedName>
        <fullName evidence="4">2TM domain-containing protein</fullName>
    </recommendedName>
</protein>
<proteinExistence type="predicted"/>
<keyword evidence="1" id="KW-0812">Transmembrane</keyword>
<dbReference type="STRING" id="1798664.A3C93_05285"/>
<keyword evidence="1" id="KW-1133">Transmembrane helix</keyword>
<comment type="caution">
    <text evidence="2">The sequence shown here is derived from an EMBL/GenBank/DDBJ whole genome shotgun (WGS) entry which is preliminary data.</text>
</comment>
<gene>
    <name evidence="2" type="ORF">A3C93_05285</name>
</gene>
<organism evidence="2 3">
    <name type="scientific">Candidatus Lloydbacteria bacterium RIFCSPHIGHO2_02_FULL_54_17</name>
    <dbReference type="NCBI Taxonomy" id="1798664"/>
    <lineage>
        <taxon>Bacteria</taxon>
        <taxon>Candidatus Lloydiibacteriota</taxon>
    </lineage>
</organism>
<evidence type="ECO:0008006" key="4">
    <source>
        <dbReference type="Google" id="ProtNLM"/>
    </source>
</evidence>
<dbReference type="AlphaFoldDB" id="A0A1G2DCT7"/>
<feature type="transmembrane region" description="Helical" evidence="1">
    <location>
        <begin position="54"/>
        <end position="74"/>
    </location>
</feature>
<evidence type="ECO:0000256" key="1">
    <source>
        <dbReference type="SAM" id="Phobius"/>
    </source>
</evidence>
<keyword evidence="1" id="KW-0472">Membrane</keyword>
<feature type="transmembrane region" description="Helical" evidence="1">
    <location>
        <begin position="31"/>
        <end position="48"/>
    </location>
</feature>
<evidence type="ECO:0000313" key="2">
    <source>
        <dbReference type="EMBL" id="OGZ11323.1"/>
    </source>
</evidence>
<name>A0A1G2DCT7_9BACT</name>